<feature type="compositionally biased region" description="Acidic residues" evidence="1">
    <location>
        <begin position="162"/>
        <end position="173"/>
    </location>
</feature>
<feature type="region of interest" description="Disordered" evidence="1">
    <location>
        <begin position="319"/>
        <end position="380"/>
    </location>
</feature>
<reference evidence="3" key="1">
    <citation type="submission" date="2014-11" db="EMBL/GenBank/DDBJ databases">
        <authorList>
            <person name="Otto D Thomas"/>
            <person name="Naeem Raeece"/>
        </authorList>
    </citation>
    <scope>NUCLEOTIDE SEQUENCE</scope>
</reference>
<dbReference type="GO" id="GO:0005615">
    <property type="term" value="C:extracellular space"/>
    <property type="evidence" value="ECO:0007669"/>
    <property type="project" value="TreeGrafter"/>
</dbReference>
<dbReference type="EMBL" id="CDMZ01001698">
    <property type="protein sequence ID" value="CEM36383.1"/>
    <property type="molecule type" value="Genomic_DNA"/>
</dbReference>
<dbReference type="SMART" id="SM00554">
    <property type="entry name" value="FAS1"/>
    <property type="match status" value="2"/>
</dbReference>
<feature type="compositionally biased region" description="Low complexity" evidence="1">
    <location>
        <begin position="178"/>
        <end position="189"/>
    </location>
</feature>
<feature type="compositionally biased region" description="Polar residues" evidence="1">
    <location>
        <begin position="210"/>
        <end position="220"/>
    </location>
</feature>
<dbReference type="Pfam" id="PF02469">
    <property type="entry name" value="Fasciclin"/>
    <property type="match status" value="2"/>
</dbReference>
<feature type="compositionally biased region" description="Polar residues" evidence="1">
    <location>
        <begin position="394"/>
        <end position="404"/>
    </location>
</feature>
<evidence type="ECO:0000259" key="2">
    <source>
        <dbReference type="PROSITE" id="PS50213"/>
    </source>
</evidence>
<feature type="domain" description="FAS1" evidence="2">
    <location>
        <begin position="423"/>
        <end position="559"/>
    </location>
</feature>
<gene>
    <name evidence="3" type="ORF">Cvel_23968</name>
</gene>
<dbReference type="Gene3D" id="2.30.180.10">
    <property type="entry name" value="FAS1 domain"/>
    <property type="match status" value="3"/>
</dbReference>
<feature type="region of interest" description="Disordered" evidence="1">
    <location>
        <begin position="54"/>
        <end position="239"/>
    </location>
</feature>
<dbReference type="SUPFAM" id="SSF82153">
    <property type="entry name" value="FAS1 domain"/>
    <property type="match status" value="2"/>
</dbReference>
<evidence type="ECO:0000313" key="3">
    <source>
        <dbReference type="EMBL" id="CEM36383.1"/>
    </source>
</evidence>
<dbReference type="PANTHER" id="PTHR10900:SF77">
    <property type="entry name" value="FI19380P1"/>
    <property type="match status" value="1"/>
</dbReference>
<feature type="compositionally biased region" description="Low complexity" evidence="1">
    <location>
        <begin position="753"/>
        <end position="774"/>
    </location>
</feature>
<feature type="region of interest" description="Disordered" evidence="1">
    <location>
        <begin position="394"/>
        <end position="423"/>
    </location>
</feature>
<feature type="region of interest" description="Disordered" evidence="1">
    <location>
        <begin position="722"/>
        <end position="774"/>
    </location>
</feature>
<name>A0A0G4GYZ0_9ALVE</name>
<feature type="compositionally biased region" description="Acidic residues" evidence="1">
    <location>
        <begin position="346"/>
        <end position="357"/>
    </location>
</feature>
<organism evidence="3">
    <name type="scientific">Chromera velia CCMP2878</name>
    <dbReference type="NCBI Taxonomy" id="1169474"/>
    <lineage>
        <taxon>Eukaryota</taxon>
        <taxon>Sar</taxon>
        <taxon>Alveolata</taxon>
        <taxon>Colpodellida</taxon>
        <taxon>Chromeraceae</taxon>
        <taxon>Chromera</taxon>
    </lineage>
</organism>
<feature type="compositionally biased region" description="Acidic residues" evidence="1">
    <location>
        <begin position="123"/>
        <end position="135"/>
    </location>
</feature>
<dbReference type="AlphaFoldDB" id="A0A0G4GYZ0"/>
<dbReference type="VEuPathDB" id="CryptoDB:Cvel_23968"/>
<evidence type="ECO:0000256" key="1">
    <source>
        <dbReference type="SAM" id="MobiDB-lite"/>
    </source>
</evidence>
<dbReference type="InterPro" id="IPR036378">
    <property type="entry name" value="FAS1_dom_sf"/>
</dbReference>
<dbReference type="InterPro" id="IPR050904">
    <property type="entry name" value="Adhesion/Biosynth-related"/>
</dbReference>
<protein>
    <recommendedName>
        <fullName evidence="2">FAS1 domain-containing protein</fullName>
    </recommendedName>
</protein>
<dbReference type="PROSITE" id="PS50213">
    <property type="entry name" value="FAS1"/>
    <property type="match status" value="2"/>
</dbReference>
<dbReference type="PANTHER" id="PTHR10900">
    <property type="entry name" value="PERIOSTIN-RELATED"/>
    <property type="match status" value="1"/>
</dbReference>
<accession>A0A0G4GYZ0</accession>
<feature type="compositionally biased region" description="Low complexity" evidence="1">
    <location>
        <begin position="332"/>
        <end position="345"/>
    </location>
</feature>
<feature type="compositionally biased region" description="Low complexity" evidence="1">
    <location>
        <begin position="362"/>
        <end position="373"/>
    </location>
</feature>
<sequence>MPGKTKGLLCPSCSSGTSGRVSLSPWFRWTRSFCVLCTVLTSVVCVTSDSEESATSSQTRKFRGTEQSLSEEETEERHLTTDGGGLPWLQGASGGMGGLFGGRSVFSPPSPPLPSFQGGDVEGGSEDIEQNEVNEVDSPIDGPYGLFSSSQSSSSASSPDSTETEDTQTEEQEREQSSEPSPSASPTDEGANASSSAEIDTAFEDLDEQAASSLTDSALRSRSGVEELAESQAQNRTSQMTLSEIVRGFEGLQLMSALIDMEPDFREILELRGKEMTLLAPADGAFKVLPEDALERIAQNKQYRQSGGSEDIEQNEVNEVDSPIDGPYGLFSSSQSSSSASSPDSTETEDTQTEEQEREQSSEPSPSASPTDEGANASSSAEIDTAFEDLDEQAASSLTDSALRSRSGVEELAESQAQNRTSQMTLSEIVRGFEGLQLMSALIDMEPDFREILELRGKEMTLLAPADGAFKVLPEDALERIAQNKQYRQSVLAGLLIPGALFSTALSLEAPTLVETATWRYVSAAASPFGQMVIDKGATVLLRDVVGGNGVLQVTDSCLLMPTIKTEDPLIPRPLPFRADLPIGTLVQTIPSLSVLGEIMDGKPLTFFNRLNLRMTLFAPVDAAFLFLGPQTSERLRKDYSLGEIFRYHIFPGVLDLSVIPKERYVAAQTLHNKGKSRFAVVKSPWGEVSLNDYSSVVVANIKASNGMLHLVDALLVPPSPEPKLKKNATEMTRAGSESQERGGDTSSLEGVSSSQQRSEKSSSLLGSFFSVFR</sequence>
<feature type="domain" description="FAS1" evidence="2">
    <location>
        <begin position="580"/>
        <end position="716"/>
    </location>
</feature>
<proteinExistence type="predicted"/>
<feature type="compositionally biased region" description="Gly residues" evidence="1">
    <location>
        <begin position="82"/>
        <end position="101"/>
    </location>
</feature>
<feature type="compositionally biased region" description="Low complexity" evidence="1">
    <location>
        <begin position="148"/>
        <end position="161"/>
    </location>
</feature>
<dbReference type="InterPro" id="IPR000782">
    <property type="entry name" value="FAS1_domain"/>
</dbReference>